<protein>
    <submittedName>
        <fullName evidence="1">Serine/threonine-protein kinase PIX13</fullName>
    </submittedName>
</protein>
<proteinExistence type="predicted"/>
<reference evidence="1 2" key="1">
    <citation type="journal article" date="2022" name="Plant J.">
        <title>Chromosome-level genome of Camellia lanceoleosa provides a valuable resource for understanding genome evolution and self-incompatibility.</title>
        <authorList>
            <person name="Gong W."/>
            <person name="Xiao S."/>
            <person name="Wang L."/>
            <person name="Liao Z."/>
            <person name="Chang Y."/>
            <person name="Mo W."/>
            <person name="Hu G."/>
            <person name="Li W."/>
            <person name="Zhao G."/>
            <person name="Zhu H."/>
            <person name="Hu X."/>
            <person name="Ji K."/>
            <person name="Xiang X."/>
            <person name="Song Q."/>
            <person name="Yuan D."/>
            <person name="Jin S."/>
            <person name="Zhang L."/>
        </authorList>
    </citation>
    <scope>NUCLEOTIDE SEQUENCE [LARGE SCALE GENOMIC DNA]</scope>
    <source>
        <strain evidence="1">SQ_2022a</strain>
    </source>
</reference>
<name>A0ACC0GPP4_9ERIC</name>
<keyword evidence="1" id="KW-0808">Transferase</keyword>
<gene>
    <name evidence="1" type="ORF">LOK49_LG08G00085</name>
</gene>
<organism evidence="1 2">
    <name type="scientific">Camellia lanceoleosa</name>
    <dbReference type="NCBI Taxonomy" id="1840588"/>
    <lineage>
        <taxon>Eukaryota</taxon>
        <taxon>Viridiplantae</taxon>
        <taxon>Streptophyta</taxon>
        <taxon>Embryophyta</taxon>
        <taxon>Tracheophyta</taxon>
        <taxon>Spermatophyta</taxon>
        <taxon>Magnoliopsida</taxon>
        <taxon>eudicotyledons</taxon>
        <taxon>Gunneridae</taxon>
        <taxon>Pentapetalae</taxon>
        <taxon>asterids</taxon>
        <taxon>Ericales</taxon>
        <taxon>Theaceae</taxon>
        <taxon>Camellia</taxon>
    </lineage>
</organism>
<keyword evidence="2" id="KW-1185">Reference proteome</keyword>
<dbReference type="EMBL" id="CM045766">
    <property type="protein sequence ID" value="KAI8002573.1"/>
    <property type="molecule type" value="Genomic_DNA"/>
</dbReference>
<evidence type="ECO:0000313" key="2">
    <source>
        <dbReference type="Proteomes" id="UP001060215"/>
    </source>
</evidence>
<evidence type="ECO:0000313" key="1">
    <source>
        <dbReference type="EMBL" id="KAI8002573.1"/>
    </source>
</evidence>
<comment type="caution">
    <text evidence="1">The sequence shown here is derived from an EMBL/GenBank/DDBJ whole genome shotgun (WGS) entry which is preliminary data.</text>
</comment>
<dbReference type="Proteomes" id="UP001060215">
    <property type="component" value="Chromosome 9"/>
</dbReference>
<sequence length="249" mass="28427">MNSTTMVDNEFPGHLYVESDVHGFGVVLLELLTGLRVLDMNRPKGKHYLIEWARPLLPDKRKLSKIMDPRLENHYPSKAAFQAAELIFQCLESEPKNRPSMEEDLETLQQVNAIKIKPKGSKAGAKHTATATQCHQQDRYPPRNSHHYGHDQSLLHHQRYGGNGGGRGGARSPLPRPRCRLYMTSFIDNICEWKIDVHQKSLVIFVKEIFGDRISVVCELQIAIIASYGLYTSIGTPQRMYTSYCICYW</sequence>
<keyword evidence="1" id="KW-0418">Kinase</keyword>
<accession>A0ACC0GPP4</accession>